<evidence type="ECO:0000313" key="3">
    <source>
        <dbReference type="EnsemblPlants" id="KEH26545"/>
    </source>
</evidence>
<feature type="transmembrane region" description="Helical" evidence="1">
    <location>
        <begin position="38"/>
        <end position="58"/>
    </location>
</feature>
<dbReference type="AlphaFoldDB" id="A0A072UL23"/>
<reference evidence="2 4" key="2">
    <citation type="journal article" date="2014" name="BMC Genomics">
        <title>An improved genome release (version Mt4.0) for the model legume Medicago truncatula.</title>
        <authorList>
            <person name="Tang H."/>
            <person name="Krishnakumar V."/>
            <person name="Bidwell S."/>
            <person name="Rosen B."/>
            <person name="Chan A."/>
            <person name="Zhou S."/>
            <person name="Gentzbittel L."/>
            <person name="Childs K.L."/>
            <person name="Yandell M."/>
            <person name="Gundlach H."/>
            <person name="Mayer K.F."/>
            <person name="Schwartz D.C."/>
            <person name="Town C.D."/>
        </authorList>
    </citation>
    <scope>GENOME REANNOTATION</scope>
    <source>
        <strain evidence="2">A17</strain>
        <strain evidence="3 4">cv. Jemalong A17</strain>
    </source>
</reference>
<dbReference type="HOGENOM" id="CLU_2213856_0_0_1"/>
<keyword evidence="1" id="KW-1133">Transmembrane helix</keyword>
<evidence type="ECO:0000313" key="2">
    <source>
        <dbReference type="EMBL" id="KEH26545.1"/>
    </source>
</evidence>
<dbReference type="EMBL" id="CM001222">
    <property type="protein sequence ID" value="KEH26545.1"/>
    <property type="molecule type" value="Genomic_DNA"/>
</dbReference>
<reference evidence="2 4" key="1">
    <citation type="journal article" date="2011" name="Nature">
        <title>The Medicago genome provides insight into the evolution of rhizobial symbioses.</title>
        <authorList>
            <person name="Young N.D."/>
            <person name="Debelle F."/>
            <person name="Oldroyd G.E."/>
            <person name="Geurts R."/>
            <person name="Cannon S.B."/>
            <person name="Udvardi M.K."/>
            <person name="Benedito V.A."/>
            <person name="Mayer K.F."/>
            <person name="Gouzy J."/>
            <person name="Schoof H."/>
            <person name="Van de Peer Y."/>
            <person name="Proost S."/>
            <person name="Cook D.R."/>
            <person name="Meyers B.C."/>
            <person name="Spannagl M."/>
            <person name="Cheung F."/>
            <person name="De Mita S."/>
            <person name="Krishnakumar V."/>
            <person name="Gundlach H."/>
            <person name="Zhou S."/>
            <person name="Mudge J."/>
            <person name="Bharti A.K."/>
            <person name="Murray J.D."/>
            <person name="Naoumkina M.A."/>
            <person name="Rosen B."/>
            <person name="Silverstein K.A."/>
            <person name="Tang H."/>
            <person name="Rombauts S."/>
            <person name="Zhao P.X."/>
            <person name="Zhou P."/>
            <person name="Barbe V."/>
            <person name="Bardou P."/>
            <person name="Bechner M."/>
            <person name="Bellec A."/>
            <person name="Berger A."/>
            <person name="Berges H."/>
            <person name="Bidwell S."/>
            <person name="Bisseling T."/>
            <person name="Choisne N."/>
            <person name="Couloux A."/>
            <person name="Denny R."/>
            <person name="Deshpande S."/>
            <person name="Dai X."/>
            <person name="Doyle J.J."/>
            <person name="Dudez A.M."/>
            <person name="Farmer A.D."/>
            <person name="Fouteau S."/>
            <person name="Franken C."/>
            <person name="Gibelin C."/>
            <person name="Gish J."/>
            <person name="Goldstein S."/>
            <person name="Gonzalez A.J."/>
            <person name="Green P.J."/>
            <person name="Hallab A."/>
            <person name="Hartog M."/>
            <person name="Hua A."/>
            <person name="Humphray S.J."/>
            <person name="Jeong D.H."/>
            <person name="Jing Y."/>
            <person name="Jocker A."/>
            <person name="Kenton S.M."/>
            <person name="Kim D.J."/>
            <person name="Klee K."/>
            <person name="Lai H."/>
            <person name="Lang C."/>
            <person name="Lin S."/>
            <person name="Macmil S.L."/>
            <person name="Magdelenat G."/>
            <person name="Matthews L."/>
            <person name="McCorrison J."/>
            <person name="Monaghan E.L."/>
            <person name="Mun J.H."/>
            <person name="Najar F.Z."/>
            <person name="Nicholson C."/>
            <person name="Noirot C."/>
            <person name="O'Bleness M."/>
            <person name="Paule C.R."/>
            <person name="Poulain J."/>
            <person name="Prion F."/>
            <person name="Qin B."/>
            <person name="Qu C."/>
            <person name="Retzel E.F."/>
            <person name="Riddle C."/>
            <person name="Sallet E."/>
            <person name="Samain S."/>
            <person name="Samson N."/>
            <person name="Sanders I."/>
            <person name="Saurat O."/>
            <person name="Scarpelli C."/>
            <person name="Schiex T."/>
            <person name="Segurens B."/>
            <person name="Severin A.J."/>
            <person name="Sherrier D.J."/>
            <person name="Shi R."/>
            <person name="Sims S."/>
            <person name="Singer S.R."/>
            <person name="Sinharoy S."/>
            <person name="Sterck L."/>
            <person name="Viollet A."/>
            <person name="Wang B.B."/>
            <person name="Wang K."/>
            <person name="Wang M."/>
            <person name="Wang X."/>
            <person name="Warfsmann J."/>
            <person name="Weissenbach J."/>
            <person name="White D.D."/>
            <person name="White J.D."/>
            <person name="Wiley G.B."/>
            <person name="Wincker P."/>
            <person name="Xing Y."/>
            <person name="Yang L."/>
            <person name="Yao Z."/>
            <person name="Ying F."/>
            <person name="Zhai J."/>
            <person name="Zhou L."/>
            <person name="Zuber A."/>
            <person name="Denarie J."/>
            <person name="Dixon R.A."/>
            <person name="May G.D."/>
            <person name="Schwartz D.C."/>
            <person name="Rogers J."/>
            <person name="Quetier F."/>
            <person name="Town C.D."/>
            <person name="Roe B.A."/>
        </authorList>
    </citation>
    <scope>NUCLEOTIDE SEQUENCE [LARGE SCALE GENOMIC DNA]</scope>
    <source>
        <strain evidence="2">A17</strain>
        <strain evidence="3 4">cv. Jemalong A17</strain>
    </source>
</reference>
<dbReference type="EnsemblPlants" id="KEH26545">
    <property type="protein sequence ID" value="KEH26545"/>
    <property type="gene ID" value="MTR_6g464360"/>
</dbReference>
<evidence type="ECO:0000313" key="4">
    <source>
        <dbReference type="Proteomes" id="UP000002051"/>
    </source>
</evidence>
<keyword evidence="1" id="KW-0472">Membrane</keyword>
<keyword evidence="1" id="KW-0812">Transmembrane</keyword>
<evidence type="ECO:0000256" key="1">
    <source>
        <dbReference type="SAM" id="Phobius"/>
    </source>
</evidence>
<sequence>MINILYYMQLRKNMVQYLMFLYAFIIFLSLFVVQKAQIYITFFTIFSIFVFYTTFYHLTLTTFFSFHNAGYLPCSSDDDCPKEMKPVVVKCIHNFCEHFMVGEYEGP</sequence>
<accession>A0A072UL23</accession>
<proteinExistence type="predicted"/>
<reference evidence="3" key="3">
    <citation type="submission" date="2015-04" db="UniProtKB">
        <authorList>
            <consortium name="EnsemblPlants"/>
        </authorList>
    </citation>
    <scope>IDENTIFICATION</scope>
    <source>
        <strain evidence="3">cv. Jemalong A17</strain>
    </source>
</reference>
<name>A0A072UL23_MEDTR</name>
<dbReference type="Proteomes" id="UP000002051">
    <property type="component" value="Chromosome 6"/>
</dbReference>
<feature type="transmembrane region" description="Helical" evidence="1">
    <location>
        <begin position="14"/>
        <end position="32"/>
    </location>
</feature>
<organism evidence="2 4">
    <name type="scientific">Medicago truncatula</name>
    <name type="common">Barrel medic</name>
    <name type="synonym">Medicago tribuloides</name>
    <dbReference type="NCBI Taxonomy" id="3880"/>
    <lineage>
        <taxon>Eukaryota</taxon>
        <taxon>Viridiplantae</taxon>
        <taxon>Streptophyta</taxon>
        <taxon>Embryophyta</taxon>
        <taxon>Tracheophyta</taxon>
        <taxon>Spermatophyta</taxon>
        <taxon>Magnoliopsida</taxon>
        <taxon>eudicotyledons</taxon>
        <taxon>Gunneridae</taxon>
        <taxon>Pentapetalae</taxon>
        <taxon>rosids</taxon>
        <taxon>fabids</taxon>
        <taxon>Fabales</taxon>
        <taxon>Fabaceae</taxon>
        <taxon>Papilionoideae</taxon>
        <taxon>50 kb inversion clade</taxon>
        <taxon>NPAAA clade</taxon>
        <taxon>Hologalegina</taxon>
        <taxon>IRL clade</taxon>
        <taxon>Trifolieae</taxon>
        <taxon>Medicago</taxon>
    </lineage>
</organism>
<keyword evidence="4" id="KW-1185">Reference proteome</keyword>
<gene>
    <name evidence="2" type="ordered locus">MTR_6g464360</name>
</gene>
<protein>
    <submittedName>
        <fullName evidence="2">Nodule Cysteine-Rich (NCR) secreted peptide</fullName>
    </submittedName>
</protein>